<keyword evidence="6" id="KW-0998">Cell outer membrane</keyword>
<reference evidence="10" key="1">
    <citation type="submission" date="2018-06" db="EMBL/GenBank/DDBJ databases">
        <authorList>
            <person name="Zhirakovskaya E."/>
        </authorList>
    </citation>
    <scope>NUCLEOTIDE SEQUENCE</scope>
</reference>
<dbReference type="InterPro" id="IPR050330">
    <property type="entry name" value="Bact_OuterMem_StrucFunc"/>
</dbReference>
<dbReference type="InterPro" id="IPR039001">
    <property type="entry name" value="Pal"/>
</dbReference>
<keyword evidence="5" id="KW-0564">Palmitate</keyword>
<dbReference type="GO" id="GO:0051301">
    <property type="term" value="P:cell division"/>
    <property type="evidence" value="ECO:0007669"/>
    <property type="project" value="UniProtKB-KW"/>
</dbReference>
<dbReference type="InterPro" id="IPR006664">
    <property type="entry name" value="OMP_bac"/>
</dbReference>
<evidence type="ECO:0000259" key="9">
    <source>
        <dbReference type="PROSITE" id="PS51123"/>
    </source>
</evidence>
<dbReference type="PROSITE" id="PS51257">
    <property type="entry name" value="PROKAR_LIPOPROTEIN"/>
    <property type="match status" value="1"/>
</dbReference>
<dbReference type="PRINTS" id="PR01021">
    <property type="entry name" value="OMPADOMAIN"/>
</dbReference>
<accession>A0A3B1CYS1</accession>
<keyword evidence="4" id="KW-0472">Membrane</keyword>
<protein>
    <submittedName>
        <fullName evidence="10">Tol-Pal system peptidoglycan-associated lipoprotein PAL</fullName>
    </submittedName>
</protein>
<keyword evidence="7 10" id="KW-0449">Lipoprotein</keyword>
<evidence type="ECO:0000256" key="1">
    <source>
        <dbReference type="ARBA" id="ARBA00004442"/>
    </source>
</evidence>
<evidence type="ECO:0000256" key="8">
    <source>
        <dbReference type="ARBA" id="ARBA00023306"/>
    </source>
</evidence>
<evidence type="ECO:0000256" key="7">
    <source>
        <dbReference type="ARBA" id="ARBA00023288"/>
    </source>
</evidence>
<dbReference type="SUPFAM" id="SSF103088">
    <property type="entry name" value="OmpA-like"/>
    <property type="match status" value="1"/>
</dbReference>
<dbReference type="Gene3D" id="3.30.1330.60">
    <property type="entry name" value="OmpA-like domain"/>
    <property type="match status" value="1"/>
</dbReference>
<dbReference type="NCBIfam" id="TIGR02802">
    <property type="entry name" value="Pal_lipo"/>
    <property type="match status" value="1"/>
</dbReference>
<dbReference type="PANTHER" id="PTHR30329:SF21">
    <property type="entry name" value="LIPOPROTEIN YIAD-RELATED"/>
    <property type="match status" value="1"/>
</dbReference>
<evidence type="ECO:0000256" key="5">
    <source>
        <dbReference type="ARBA" id="ARBA00023139"/>
    </source>
</evidence>
<evidence type="ECO:0000256" key="6">
    <source>
        <dbReference type="ARBA" id="ARBA00023237"/>
    </source>
</evidence>
<proteinExistence type="inferred from homology"/>
<dbReference type="GO" id="GO:0009279">
    <property type="term" value="C:cell outer membrane"/>
    <property type="evidence" value="ECO:0007669"/>
    <property type="project" value="UniProtKB-SubCell"/>
</dbReference>
<evidence type="ECO:0000313" key="10">
    <source>
        <dbReference type="EMBL" id="VAX29084.1"/>
    </source>
</evidence>
<dbReference type="InterPro" id="IPR006665">
    <property type="entry name" value="OmpA-like"/>
</dbReference>
<evidence type="ECO:0000256" key="4">
    <source>
        <dbReference type="ARBA" id="ARBA00023136"/>
    </source>
</evidence>
<dbReference type="EMBL" id="UOGI01000041">
    <property type="protein sequence ID" value="VAX29084.1"/>
    <property type="molecule type" value="Genomic_DNA"/>
</dbReference>
<dbReference type="InterPro" id="IPR036737">
    <property type="entry name" value="OmpA-like_sf"/>
</dbReference>
<sequence length="192" mass="21803">MRRFLFLLLVVGLTFSCAQRKVTTSELGKAIPSEKVKAEQPREETPAIAGEQDISNIETTEIKEAPVPMKVSEEEKKNVLRDIHFDFDRYDVKDEDKPVLRAIADWMIENPDTRLVIEGHCDERGTSEYNLGLGDRRAKSTKDYLITLGVSADRLQTVSYGEEKPLCTESTEACWSKNRRAHFVVLKQEAGK</sequence>
<dbReference type="CDD" id="cd07185">
    <property type="entry name" value="OmpA_C-like"/>
    <property type="match status" value="1"/>
</dbReference>
<organism evidence="10">
    <name type="scientific">hydrothermal vent metagenome</name>
    <dbReference type="NCBI Taxonomy" id="652676"/>
    <lineage>
        <taxon>unclassified sequences</taxon>
        <taxon>metagenomes</taxon>
        <taxon>ecological metagenomes</taxon>
    </lineage>
</organism>
<dbReference type="Pfam" id="PF00691">
    <property type="entry name" value="OmpA"/>
    <property type="match status" value="1"/>
</dbReference>
<evidence type="ECO:0000256" key="2">
    <source>
        <dbReference type="ARBA" id="ARBA00022618"/>
    </source>
</evidence>
<dbReference type="InterPro" id="IPR014169">
    <property type="entry name" value="Pal_lipo_C"/>
</dbReference>
<keyword evidence="3" id="KW-0732">Signal</keyword>
<feature type="domain" description="OmpA-like" evidence="9">
    <location>
        <begin position="72"/>
        <end position="189"/>
    </location>
</feature>
<keyword evidence="8" id="KW-0131">Cell cycle</keyword>
<dbReference type="PANTHER" id="PTHR30329">
    <property type="entry name" value="STATOR ELEMENT OF FLAGELLAR MOTOR COMPLEX"/>
    <property type="match status" value="1"/>
</dbReference>
<gene>
    <name evidence="10" type="ORF">MNBD_NITROSPIRAE03-1186</name>
</gene>
<comment type="subcellular location">
    <subcellularLocation>
        <location evidence="1">Cell outer membrane</location>
    </subcellularLocation>
</comment>
<keyword evidence="2" id="KW-0132">Cell division</keyword>
<dbReference type="HAMAP" id="MF_02204">
    <property type="entry name" value="Pal"/>
    <property type="match status" value="1"/>
</dbReference>
<evidence type="ECO:0000256" key="3">
    <source>
        <dbReference type="ARBA" id="ARBA00022729"/>
    </source>
</evidence>
<dbReference type="PROSITE" id="PS51123">
    <property type="entry name" value="OMPA_2"/>
    <property type="match status" value="1"/>
</dbReference>
<dbReference type="AlphaFoldDB" id="A0A3B1CYS1"/>
<name>A0A3B1CYS1_9ZZZZ</name>